<evidence type="ECO:0000313" key="2">
    <source>
        <dbReference type="Proteomes" id="UP001204445"/>
    </source>
</evidence>
<keyword evidence="2" id="KW-1185">Reference proteome</keyword>
<reference evidence="1" key="1">
    <citation type="submission" date="2022-08" db="EMBL/GenBank/DDBJ databases">
        <title>Genomic Encyclopedia of Type Strains, Phase III (KMG-III): the genomes of soil and plant-associated and newly described type strains.</title>
        <authorList>
            <person name="Whitman W."/>
        </authorList>
    </citation>
    <scope>NUCLEOTIDE SEQUENCE</scope>
    <source>
        <strain evidence="1">HMT 1</strain>
    </source>
</reference>
<proteinExistence type="predicted"/>
<name>A0AAE3HMX2_9GAMM</name>
<evidence type="ECO:0000313" key="1">
    <source>
        <dbReference type="EMBL" id="MCS3904087.1"/>
    </source>
</evidence>
<sequence>MKQPIISSPSMGEVKACPVLDTEVGMIKNPLLLFFNKPSIYTPRSMLPSASKKDYLLPLDGGGLRWG</sequence>
<dbReference type="AlphaFoldDB" id="A0AAE3HMX2"/>
<dbReference type="EMBL" id="JANUCT010000015">
    <property type="protein sequence ID" value="MCS3904087.1"/>
    <property type="molecule type" value="Genomic_DNA"/>
</dbReference>
<dbReference type="Proteomes" id="UP001204445">
    <property type="component" value="Unassembled WGS sequence"/>
</dbReference>
<accession>A0AAE3HMX2</accession>
<protein>
    <submittedName>
        <fullName evidence="1">Uncharacterized protein</fullName>
    </submittedName>
</protein>
<comment type="caution">
    <text evidence="1">The sequence shown here is derived from an EMBL/GenBank/DDBJ whole genome shotgun (WGS) entry which is preliminary data.</text>
</comment>
<organism evidence="1 2">
    <name type="scientific">Methylohalomonas lacus</name>
    <dbReference type="NCBI Taxonomy" id="398773"/>
    <lineage>
        <taxon>Bacteria</taxon>
        <taxon>Pseudomonadati</taxon>
        <taxon>Pseudomonadota</taxon>
        <taxon>Gammaproteobacteria</taxon>
        <taxon>Methylohalomonadales</taxon>
        <taxon>Methylohalomonadaceae</taxon>
        <taxon>Methylohalomonas</taxon>
    </lineage>
</organism>
<gene>
    <name evidence="1" type="ORF">J2T55_002120</name>
</gene>